<feature type="region of interest" description="Disordered" evidence="1">
    <location>
        <begin position="151"/>
        <end position="180"/>
    </location>
</feature>
<evidence type="ECO:0000313" key="3">
    <source>
        <dbReference type="Proteomes" id="UP001492380"/>
    </source>
</evidence>
<feature type="region of interest" description="Disordered" evidence="1">
    <location>
        <begin position="1"/>
        <end position="41"/>
    </location>
</feature>
<accession>A0ABR1Z0J3</accession>
<dbReference type="EMBL" id="JBBWRZ010000002">
    <property type="protein sequence ID" value="KAK8244486.1"/>
    <property type="molecule type" value="Genomic_DNA"/>
</dbReference>
<protein>
    <submittedName>
        <fullName evidence="2">Uncharacterized protein</fullName>
    </submittedName>
</protein>
<name>A0ABR1Z0J3_9PEZI</name>
<feature type="compositionally biased region" description="Basic and acidic residues" evidence="1">
    <location>
        <begin position="22"/>
        <end position="36"/>
    </location>
</feature>
<sequence length="180" mass="19659">MTLPSPHLRQNLPGGSGTMELAKTDNANKELSSEQKKARRVAKVNSELAKLEEMNTVLEEMMEAIIQGAKHVTIKASSDKSILAILKDHVDEHHLSSGQALASTATCVRRMGDDNYDYDSDNPAQTMSEVVDLALRLVRLEKSTREKITLLTEGQDGVQDGIKNGDKDGDKVEADANAEE</sequence>
<proteinExistence type="predicted"/>
<reference evidence="2 3" key="1">
    <citation type="submission" date="2024-04" db="EMBL/GenBank/DDBJ databases">
        <title>Phyllosticta paracitricarpa is synonymous to the EU quarantine fungus P. citricarpa based on phylogenomic analyses.</title>
        <authorList>
            <consortium name="Lawrence Berkeley National Laboratory"/>
            <person name="Van Ingen-Buijs V.A."/>
            <person name="Van Westerhoven A.C."/>
            <person name="Haridas S."/>
            <person name="Skiadas P."/>
            <person name="Martin F."/>
            <person name="Groenewald J.Z."/>
            <person name="Crous P.W."/>
            <person name="Seidl M.F."/>
        </authorList>
    </citation>
    <scope>NUCLEOTIDE SEQUENCE [LARGE SCALE GENOMIC DNA]</scope>
    <source>
        <strain evidence="2 3">CBS 123374</strain>
    </source>
</reference>
<keyword evidence="3" id="KW-1185">Reference proteome</keyword>
<gene>
    <name evidence="2" type="ORF">HDK90DRAFT_159790</name>
</gene>
<evidence type="ECO:0000256" key="1">
    <source>
        <dbReference type="SAM" id="MobiDB-lite"/>
    </source>
</evidence>
<evidence type="ECO:0000313" key="2">
    <source>
        <dbReference type="EMBL" id="KAK8244486.1"/>
    </source>
</evidence>
<feature type="compositionally biased region" description="Basic and acidic residues" evidence="1">
    <location>
        <begin position="163"/>
        <end position="174"/>
    </location>
</feature>
<organism evidence="2 3">
    <name type="scientific">Phyllosticta capitalensis</name>
    <dbReference type="NCBI Taxonomy" id="121624"/>
    <lineage>
        <taxon>Eukaryota</taxon>
        <taxon>Fungi</taxon>
        <taxon>Dikarya</taxon>
        <taxon>Ascomycota</taxon>
        <taxon>Pezizomycotina</taxon>
        <taxon>Dothideomycetes</taxon>
        <taxon>Dothideomycetes incertae sedis</taxon>
        <taxon>Botryosphaeriales</taxon>
        <taxon>Phyllostictaceae</taxon>
        <taxon>Phyllosticta</taxon>
    </lineage>
</organism>
<dbReference type="Proteomes" id="UP001492380">
    <property type="component" value="Unassembled WGS sequence"/>
</dbReference>
<comment type="caution">
    <text evidence="2">The sequence shown here is derived from an EMBL/GenBank/DDBJ whole genome shotgun (WGS) entry which is preliminary data.</text>
</comment>